<organism evidence="3 4">
    <name type="scientific">Streptomyces javensis</name>
    <dbReference type="NCBI Taxonomy" id="114698"/>
    <lineage>
        <taxon>Bacteria</taxon>
        <taxon>Bacillati</taxon>
        <taxon>Actinomycetota</taxon>
        <taxon>Actinomycetes</taxon>
        <taxon>Kitasatosporales</taxon>
        <taxon>Streptomycetaceae</taxon>
        <taxon>Streptomyces</taxon>
        <taxon>Streptomyces violaceusniger group</taxon>
    </lineage>
</organism>
<proteinExistence type="predicted"/>
<dbReference type="Gene3D" id="3.40.50.2300">
    <property type="match status" value="1"/>
</dbReference>
<sequence>MTLRVVVADEQARVRTGFRLIINAREDLGVAGDASDGQEAVRLTREPAPT</sequence>
<keyword evidence="4" id="KW-1185">Reference proteome</keyword>
<dbReference type="PROSITE" id="PS50110">
    <property type="entry name" value="RESPONSE_REGULATORY"/>
    <property type="match status" value="1"/>
</dbReference>
<dbReference type="InterPro" id="IPR001789">
    <property type="entry name" value="Sig_transdc_resp-reg_receiver"/>
</dbReference>
<reference evidence="3 4" key="1">
    <citation type="journal article" date="2019" name="Int. J. Syst. Evol. Microbiol.">
        <title>The Global Catalogue of Microorganisms (GCM) 10K type strain sequencing project: providing services to taxonomists for standard genome sequencing and annotation.</title>
        <authorList>
            <consortium name="The Broad Institute Genomics Platform"/>
            <consortium name="The Broad Institute Genome Sequencing Center for Infectious Disease"/>
            <person name="Wu L."/>
            <person name="Ma J."/>
        </authorList>
    </citation>
    <scope>NUCLEOTIDE SEQUENCE [LARGE SCALE GENOMIC DNA]</scope>
    <source>
        <strain evidence="3 4">JCM 11448</strain>
    </source>
</reference>
<gene>
    <name evidence="3" type="ORF">GCM10009579_04650</name>
</gene>
<comment type="caution">
    <text evidence="3">The sequence shown here is derived from an EMBL/GenBank/DDBJ whole genome shotgun (WGS) entry which is preliminary data.</text>
</comment>
<dbReference type="EMBL" id="BAAAIH010000001">
    <property type="protein sequence ID" value="GAA1249984.1"/>
    <property type="molecule type" value="Genomic_DNA"/>
</dbReference>
<comment type="caution">
    <text evidence="1">Lacks conserved residue(s) required for the propagation of feature annotation.</text>
</comment>
<evidence type="ECO:0000313" key="4">
    <source>
        <dbReference type="Proteomes" id="UP001500282"/>
    </source>
</evidence>
<feature type="domain" description="Response regulatory" evidence="2">
    <location>
        <begin position="4"/>
        <end position="50"/>
    </location>
</feature>
<evidence type="ECO:0000259" key="2">
    <source>
        <dbReference type="PROSITE" id="PS50110"/>
    </source>
</evidence>
<name>A0ABN1WGT6_9ACTN</name>
<evidence type="ECO:0000313" key="3">
    <source>
        <dbReference type="EMBL" id="GAA1249984.1"/>
    </source>
</evidence>
<accession>A0ABN1WGT6</accession>
<dbReference type="Proteomes" id="UP001500282">
    <property type="component" value="Unassembled WGS sequence"/>
</dbReference>
<protein>
    <recommendedName>
        <fullName evidence="2">Response regulatory domain-containing protein</fullName>
    </recommendedName>
</protein>
<evidence type="ECO:0000256" key="1">
    <source>
        <dbReference type="PROSITE-ProRule" id="PRU00169"/>
    </source>
</evidence>